<evidence type="ECO:0000256" key="1">
    <source>
        <dbReference type="ARBA" id="ARBA00001946"/>
    </source>
</evidence>
<evidence type="ECO:0000256" key="13">
    <source>
        <dbReference type="ARBA" id="ARBA00048811"/>
    </source>
</evidence>
<evidence type="ECO:0000256" key="12">
    <source>
        <dbReference type="ARBA" id="ARBA00022842"/>
    </source>
</evidence>
<dbReference type="AlphaFoldDB" id="A0A7C6EAW4"/>
<dbReference type="InterPro" id="IPR005904">
    <property type="entry name" value="Hxn_phspho_trans"/>
</dbReference>
<comment type="pathway">
    <text evidence="3 15">Purine metabolism; IMP biosynthesis via salvage pathway; IMP from hypoxanthine: step 1/1.</text>
</comment>
<comment type="caution">
    <text evidence="17">The sequence shown here is derived from an EMBL/GenBank/DDBJ whole genome shotgun (WGS) entry which is preliminary data.</text>
</comment>
<dbReference type="PANTHER" id="PTHR43340:SF1">
    <property type="entry name" value="HYPOXANTHINE PHOSPHORIBOSYLTRANSFERASE"/>
    <property type="match status" value="1"/>
</dbReference>
<dbReference type="GO" id="GO:0000166">
    <property type="term" value="F:nucleotide binding"/>
    <property type="evidence" value="ECO:0007669"/>
    <property type="project" value="UniProtKB-KW"/>
</dbReference>
<keyword evidence="12 15" id="KW-0460">Magnesium</keyword>
<evidence type="ECO:0000256" key="4">
    <source>
        <dbReference type="ARBA" id="ARBA00008391"/>
    </source>
</evidence>
<keyword evidence="11 15" id="KW-0547">Nucleotide-binding</keyword>
<evidence type="ECO:0000256" key="10">
    <source>
        <dbReference type="ARBA" id="ARBA00022726"/>
    </source>
</evidence>
<evidence type="ECO:0000256" key="15">
    <source>
        <dbReference type="RuleBase" id="RU364099"/>
    </source>
</evidence>
<comment type="similarity">
    <text evidence="4 15">Belongs to the purine/pyrimidine phosphoribosyltransferase family.</text>
</comment>
<evidence type="ECO:0000256" key="5">
    <source>
        <dbReference type="ARBA" id="ARBA00011895"/>
    </source>
</evidence>
<dbReference type="Gene3D" id="3.40.50.2020">
    <property type="match status" value="1"/>
</dbReference>
<protein>
    <recommendedName>
        <fullName evidence="5 15">Hypoxanthine phosphoribosyltransferase</fullName>
        <ecNumber evidence="5 15">2.4.2.8</ecNumber>
    </recommendedName>
</protein>
<evidence type="ECO:0000313" key="17">
    <source>
        <dbReference type="EMBL" id="HHS52498.1"/>
    </source>
</evidence>
<dbReference type="GO" id="GO:0032263">
    <property type="term" value="P:GMP salvage"/>
    <property type="evidence" value="ECO:0007669"/>
    <property type="project" value="TreeGrafter"/>
</dbReference>
<dbReference type="GO" id="GO:0052657">
    <property type="term" value="F:guanine phosphoribosyltransferase activity"/>
    <property type="evidence" value="ECO:0007669"/>
    <property type="project" value="UniProtKB-ARBA"/>
</dbReference>
<organism evidence="17">
    <name type="scientific">candidate division WOR-3 bacterium</name>
    <dbReference type="NCBI Taxonomy" id="2052148"/>
    <lineage>
        <taxon>Bacteria</taxon>
        <taxon>Bacteria division WOR-3</taxon>
    </lineage>
</organism>
<dbReference type="GO" id="GO:0006178">
    <property type="term" value="P:guanine salvage"/>
    <property type="evidence" value="ECO:0007669"/>
    <property type="project" value="TreeGrafter"/>
</dbReference>
<dbReference type="CDD" id="cd06223">
    <property type="entry name" value="PRTases_typeI"/>
    <property type="match status" value="1"/>
</dbReference>
<reference evidence="17" key="1">
    <citation type="journal article" date="2020" name="mSystems">
        <title>Genome- and Community-Level Interaction Insights into Carbon Utilization and Element Cycling Functions of Hydrothermarchaeota in Hydrothermal Sediment.</title>
        <authorList>
            <person name="Zhou Z."/>
            <person name="Liu Y."/>
            <person name="Xu W."/>
            <person name="Pan J."/>
            <person name="Luo Z.H."/>
            <person name="Li M."/>
        </authorList>
    </citation>
    <scope>NUCLEOTIDE SEQUENCE [LARGE SCALE GENOMIC DNA]</scope>
    <source>
        <strain evidence="17">SpSt-876</strain>
    </source>
</reference>
<dbReference type="InterPro" id="IPR050408">
    <property type="entry name" value="HGPRT"/>
</dbReference>
<keyword evidence="10 15" id="KW-0660">Purine salvage</keyword>
<dbReference type="GO" id="GO:0046100">
    <property type="term" value="P:hypoxanthine metabolic process"/>
    <property type="evidence" value="ECO:0007669"/>
    <property type="project" value="TreeGrafter"/>
</dbReference>
<sequence length="177" mass="20142">MGENHTKLFPLISEAEIQKRVKELASQISSDYANLQPLLVGILKGAWIFMADLARYLTIPVSFDFLTVSSYGTSTKTSGIVKIVTDLKTPIIEKDVLLVEDILDTGLTLKYILDNLQLRQPRSLKTCVLLDKPERHQIDIKIDYLGFVVPNKFVVGYGIDYNEQYRNLPYIAYIDKE</sequence>
<dbReference type="SUPFAM" id="SSF53271">
    <property type="entry name" value="PRTase-like"/>
    <property type="match status" value="1"/>
</dbReference>
<dbReference type="GO" id="GO:0000287">
    <property type="term" value="F:magnesium ion binding"/>
    <property type="evidence" value="ECO:0007669"/>
    <property type="project" value="TreeGrafter"/>
</dbReference>
<dbReference type="InterPro" id="IPR029057">
    <property type="entry name" value="PRTase-like"/>
</dbReference>
<evidence type="ECO:0000256" key="6">
    <source>
        <dbReference type="ARBA" id="ARBA00022490"/>
    </source>
</evidence>
<proteinExistence type="inferred from homology"/>
<evidence type="ECO:0000256" key="9">
    <source>
        <dbReference type="ARBA" id="ARBA00022723"/>
    </source>
</evidence>
<dbReference type="GO" id="GO:0032264">
    <property type="term" value="P:IMP salvage"/>
    <property type="evidence" value="ECO:0007669"/>
    <property type="project" value="UniProtKB-UniPathway"/>
</dbReference>
<dbReference type="EC" id="2.4.2.8" evidence="5 15"/>
<keyword evidence="8 15" id="KW-0808">Transferase</keyword>
<dbReference type="FunFam" id="3.40.50.2020:FF:000006">
    <property type="entry name" value="Hypoxanthine phosphoribosyltransferase"/>
    <property type="match status" value="1"/>
</dbReference>
<keyword evidence="7 15" id="KW-0328">Glycosyltransferase</keyword>
<dbReference type="GO" id="GO:0006166">
    <property type="term" value="P:purine ribonucleoside salvage"/>
    <property type="evidence" value="ECO:0007669"/>
    <property type="project" value="UniProtKB-KW"/>
</dbReference>
<dbReference type="EMBL" id="DTLI01000154">
    <property type="protein sequence ID" value="HHS52498.1"/>
    <property type="molecule type" value="Genomic_DNA"/>
</dbReference>
<comment type="catalytic activity">
    <reaction evidence="13">
        <text>GMP + diphosphate = guanine + 5-phospho-alpha-D-ribose 1-diphosphate</text>
        <dbReference type="Rhea" id="RHEA:25424"/>
        <dbReference type="ChEBI" id="CHEBI:16235"/>
        <dbReference type="ChEBI" id="CHEBI:33019"/>
        <dbReference type="ChEBI" id="CHEBI:58017"/>
        <dbReference type="ChEBI" id="CHEBI:58115"/>
        <dbReference type="EC" id="2.4.2.8"/>
    </reaction>
    <physiologicalReaction direction="right-to-left" evidence="13">
        <dbReference type="Rhea" id="RHEA:25426"/>
    </physiologicalReaction>
</comment>
<accession>A0A7C6EAW4</accession>
<dbReference type="GO" id="GO:0004422">
    <property type="term" value="F:hypoxanthine phosphoribosyltransferase activity"/>
    <property type="evidence" value="ECO:0007669"/>
    <property type="project" value="InterPro"/>
</dbReference>
<dbReference type="PANTHER" id="PTHR43340">
    <property type="entry name" value="HYPOXANTHINE-GUANINE PHOSPHORIBOSYLTRANSFERASE"/>
    <property type="match status" value="1"/>
</dbReference>
<evidence type="ECO:0000256" key="14">
    <source>
        <dbReference type="ARBA" id="ARBA00049402"/>
    </source>
</evidence>
<comment type="catalytic activity">
    <reaction evidence="14">
        <text>IMP + diphosphate = hypoxanthine + 5-phospho-alpha-D-ribose 1-diphosphate</text>
        <dbReference type="Rhea" id="RHEA:17973"/>
        <dbReference type="ChEBI" id="CHEBI:17368"/>
        <dbReference type="ChEBI" id="CHEBI:33019"/>
        <dbReference type="ChEBI" id="CHEBI:58017"/>
        <dbReference type="ChEBI" id="CHEBI:58053"/>
        <dbReference type="EC" id="2.4.2.8"/>
    </reaction>
    <physiologicalReaction direction="right-to-left" evidence="14">
        <dbReference type="Rhea" id="RHEA:17975"/>
    </physiologicalReaction>
</comment>
<evidence type="ECO:0000256" key="7">
    <source>
        <dbReference type="ARBA" id="ARBA00022676"/>
    </source>
</evidence>
<keyword evidence="6 15" id="KW-0963">Cytoplasm</keyword>
<evidence type="ECO:0000259" key="16">
    <source>
        <dbReference type="Pfam" id="PF00156"/>
    </source>
</evidence>
<evidence type="ECO:0000256" key="3">
    <source>
        <dbReference type="ARBA" id="ARBA00004669"/>
    </source>
</evidence>
<feature type="domain" description="Phosphoribosyltransferase" evidence="16">
    <location>
        <begin position="17"/>
        <end position="161"/>
    </location>
</feature>
<comment type="subcellular location">
    <subcellularLocation>
        <location evidence="2 15">Cytoplasm</location>
    </subcellularLocation>
</comment>
<name>A0A7C6EAW4_UNCW3</name>
<dbReference type="InterPro" id="IPR000836">
    <property type="entry name" value="PRTase_dom"/>
</dbReference>
<dbReference type="NCBIfam" id="TIGR01203">
    <property type="entry name" value="HGPRTase"/>
    <property type="match status" value="1"/>
</dbReference>
<evidence type="ECO:0000256" key="8">
    <source>
        <dbReference type="ARBA" id="ARBA00022679"/>
    </source>
</evidence>
<gene>
    <name evidence="17" type="primary">hpt</name>
    <name evidence="17" type="ORF">ENW73_06500</name>
</gene>
<keyword evidence="9 15" id="KW-0479">Metal-binding</keyword>
<evidence type="ECO:0000256" key="2">
    <source>
        <dbReference type="ARBA" id="ARBA00004496"/>
    </source>
</evidence>
<dbReference type="UniPathway" id="UPA00591">
    <property type="reaction ID" value="UER00648"/>
</dbReference>
<evidence type="ECO:0000256" key="11">
    <source>
        <dbReference type="ARBA" id="ARBA00022741"/>
    </source>
</evidence>
<comment type="cofactor">
    <cofactor evidence="1 15">
        <name>Mg(2+)</name>
        <dbReference type="ChEBI" id="CHEBI:18420"/>
    </cofactor>
</comment>
<dbReference type="Pfam" id="PF00156">
    <property type="entry name" value="Pribosyltran"/>
    <property type="match status" value="1"/>
</dbReference>
<dbReference type="GO" id="GO:0005829">
    <property type="term" value="C:cytosol"/>
    <property type="evidence" value="ECO:0007669"/>
    <property type="project" value="TreeGrafter"/>
</dbReference>